<dbReference type="PANTHER" id="PTHR24024">
    <property type="entry name" value="PULMONARY SURFACTANT-ASSOCIATED PROTEIN A"/>
    <property type="match status" value="1"/>
</dbReference>
<keyword evidence="3" id="KW-0106">Calcium</keyword>
<organism evidence="8 9">
    <name type="scientific">Denticeps clupeoides</name>
    <name type="common">denticle herring</name>
    <dbReference type="NCBI Taxonomy" id="299321"/>
    <lineage>
        <taxon>Eukaryota</taxon>
        <taxon>Metazoa</taxon>
        <taxon>Chordata</taxon>
        <taxon>Craniata</taxon>
        <taxon>Vertebrata</taxon>
        <taxon>Euteleostomi</taxon>
        <taxon>Actinopterygii</taxon>
        <taxon>Neopterygii</taxon>
        <taxon>Teleostei</taxon>
        <taxon>Clupei</taxon>
        <taxon>Clupeiformes</taxon>
        <taxon>Denticipitoidei</taxon>
        <taxon>Denticipitidae</taxon>
        <taxon>Denticeps</taxon>
    </lineage>
</organism>
<dbReference type="PANTHER" id="PTHR24024:SF15">
    <property type="entry name" value="PULMONARY SURFACTANT-ASSOCIATED PROTEIN D"/>
    <property type="match status" value="1"/>
</dbReference>
<dbReference type="Gene3D" id="3.10.100.10">
    <property type="entry name" value="Mannose-Binding Protein A, subunit A"/>
    <property type="match status" value="1"/>
</dbReference>
<dbReference type="Proteomes" id="UP000694580">
    <property type="component" value="Chromosome 4"/>
</dbReference>
<dbReference type="Pfam" id="PF00059">
    <property type="entry name" value="Lectin_C"/>
    <property type="match status" value="1"/>
</dbReference>
<accession>A0AAY4ASA1</accession>
<evidence type="ECO:0000256" key="5">
    <source>
        <dbReference type="ARBA" id="ARBA00023157"/>
    </source>
</evidence>
<protein>
    <recommendedName>
        <fullName evidence="7">C-type lectin domain-containing protein</fullName>
    </recommendedName>
</protein>
<reference evidence="8 9" key="1">
    <citation type="submission" date="2020-06" db="EMBL/GenBank/DDBJ databases">
        <authorList>
            <consortium name="Wellcome Sanger Institute Data Sharing"/>
        </authorList>
    </citation>
    <scope>NUCLEOTIDE SEQUENCE [LARGE SCALE GENOMIC DNA]</scope>
</reference>
<dbReference type="GeneTree" id="ENSGT00940000154368"/>
<dbReference type="GO" id="GO:0005615">
    <property type="term" value="C:extracellular space"/>
    <property type="evidence" value="ECO:0007669"/>
    <property type="project" value="TreeGrafter"/>
</dbReference>
<gene>
    <name evidence="8" type="primary">LOC114787710</name>
</gene>
<dbReference type="SMART" id="SM00034">
    <property type="entry name" value="CLECT"/>
    <property type="match status" value="1"/>
</dbReference>
<reference evidence="8" key="2">
    <citation type="submission" date="2025-08" db="UniProtKB">
        <authorList>
            <consortium name="Ensembl"/>
        </authorList>
    </citation>
    <scope>IDENTIFICATION</scope>
</reference>
<reference evidence="8" key="3">
    <citation type="submission" date="2025-09" db="UniProtKB">
        <authorList>
            <consortium name="Ensembl"/>
        </authorList>
    </citation>
    <scope>IDENTIFICATION</scope>
</reference>
<evidence type="ECO:0000313" key="9">
    <source>
        <dbReference type="Proteomes" id="UP000694580"/>
    </source>
</evidence>
<keyword evidence="4" id="KW-0176">Collagen</keyword>
<dbReference type="GO" id="GO:0005581">
    <property type="term" value="C:collagen trimer"/>
    <property type="evidence" value="ECO:0007669"/>
    <property type="project" value="UniProtKB-KW"/>
</dbReference>
<dbReference type="InterPro" id="IPR051077">
    <property type="entry name" value="Ca-dependent_lectin"/>
</dbReference>
<evidence type="ECO:0000256" key="4">
    <source>
        <dbReference type="ARBA" id="ARBA00023119"/>
    </source>
</evidence>
<keyword evidence="1" id="KW-0732">Signal</keyword>
<keyword evidence="9" id="KW-1185">Reference proteome</keyword>
<dbReference type="InterPro" id="IPR018378">
    <property type="entry name" value="C-type_lectin_CS"/>
</dbReference>
<proteinExistence type="predicted"/>
<evidence type="ECO:0000256" key="3">
    <source>
        <dbReference type="ARBA" id="ARBA00022837"/>
    </source>
</evidence>
<evidence type="ECO:0000259" key="7">
    <source>
        <dbReference type="PROSITE" id="PS50041"/>
    </source>
</evidence>
<feature type="compositionally biased region" description="Gly residues" evidence="6">
    <location>
        <begin position="112"/>
        <end position="127"/>
    </location>
</feature>
<dbReference type="GeneID" id="114787710"/>
<dbReference type="PROSITE" id="PS00615">
    <property type="entry name" value="C_TYPE_LECTIN_1"/>
    <property type="match status" value="1"/>
</dbReference>
<dbReference type="InterPro" id="IPR016187">
    <property type="entry name" value="CTDL_fold"/>
</dbReference>
<evidence type="ECO:0000256" key="1">
    <source>
        <dbReference type="ARBA" id="ARBA00022729"/>
    </source>
</evidence>
<feature type="domain" description="C-type lectin" evidence="7">
    <location>
        <begin position="172"/>
        <end position="284"/>
    </location>
</feature>
<dbReference type="GO" id="GO:0030246">
    <property type="term" value="F:carbohydrate binding"/>
    <property type="evidence" value="ECO:0007669"/>
    <property type="project" value="UniProtKB-KW"/>
</dbReference>
<evidence type="ECO:0000256" key="6">
    <source>
        <dbReference type="SAM" id="MobiDB-lite"/>
    </source>
</evidence>
<dbReference type="PROSITE" id="PS50041">
    <property type="entry name" value="C_TYPE_LECTIN_2"/>
    <property type="match status" value="1"/>
</dbReference>
<name>A0AAY4ASA1_9TELE</name>
<evidence type="ECO:0000256" key="2">
    <source>
        <dbReference type="ARBA" id="ARBA00022734"/>
    </source>
</evidence>
<keyword evidence="5" id="KW-1015">Disulfide bond</keyword>
<dbReference type="AlphaFoldDB" id="A0AAY4ASA1"/>
<feature type="region of interest" description="Disordered" evidence="6">
    <location>
        <begin position="77"/>
        <end position="133"/>
    </location>
</feature>
<dbReference type="GO" id="GO:0005771">
    <property type="term" value="C:multivesicular body"/>
    <property type="evidence" value="ECO:0007669"/>
    <property type="project" value="TreeGrafter"/>
</dbReference>
<dbReference type="RefSeq" id="XP_028831355.1">
    <property type="nucleotide sequence ID" value="XM_028975522.1"/>
</dbReference>
<dbReference type="SUPFAM" id="SSF56436">
    <property type="entry name" value="C-type lectin-like"/>
    <property type="match status" value="1"/>
</dbReference>
<dbReference type="Ensembl" id="ENSDCDT00010010723.1">
    <property type="protein sequence ID" value="ENSDCDP00010010226.1"/>
    <property type="gene ID" value="ENSDCDG00010004543.1"/>
</dbReference>
<dbReference type="InterPro" id="IPR016186">
    <property type="entry name" value="C-type_lectin-like/link_sf"/>
</dbReference>
<keyword evidence="2" id="KW-0430">Lectin</keyword>
<evidence type="ECO:0000313" key="8">
    <source>
        <dbReference type="Ensembl" id="ENSDCDP00010010226.1"/>
    </source>
</evidence>
<dbReference type="InterPro" id="IPR001304">
    <property type="entry name" value="C-type_lectin-like"/>
</dbReference>
<sequence>MLSKLPSRESISECFSDVLSTDKPADHSLELHMASSTQSLSAVLLLQLCLRVIGGSENHSSPSFNCPILAGVPGVPGHNGLPGRDGPPGLKGEKGDTGLSVQGPPGKMGPTGPVGPGGPKGQKGEGGTSLSTQGIETPFKDLQLEIQRLRSRLSIVETAMRFQVFRKVGQKYYVSDGQVGNFDEVLTFCRHVGGTVVLPTSEEENKALWRLLSALTKSQHAFIGATDKKSEGLFVDMDNRPLMFSKWAKHEPNGASGDEDCTTIGPCEQWYDFSCHSRHIIVCEISEIK</sequence>